<comment type="caution">
    <text evidence="1">The sequence shown here is derived from an EMBL/GenBank/DDBJ whole genome shotgun (WGS) entry which is preliminary data.</text>
</comment>
<organism evidence="1 2">
    <name type="scientific">Lentiprolixibacter aurantiacus</name>
    <dbReference type="NCBI Taxonomy" id="2993939"/>
    <lineage>
        <taxon>Bacteria</taxon>
        <taxon>Pseudomonadati</taxon>
        <taxon>Bacteroidota</taxon>
        <taxon>Flavobacteriia</taxon>
        <taxon>Flavobacteriales</taxon>
        <taxon>Flavobacteriaceae</taxon>
        <taxon>Lentiprolixibacter</taxon>
    </lineage>
</organism>
<proteinExistence type="predicted"/>
<gene>
    <name evidence="1" type="ORF">OO016_11795</name>
</gene>
<keyword evidence="2" id="KW-1185">Reference proteome</keyword>
<dbReference type="AlphaFoldDB" id="A0AAE3SQ94"/>
<evidence type="ECO:0000313" key="2">
    <source>
        <dbReference type="Proteomes" id="UP001207116"/>
    </source>
</evidence>
<reference evidence="1" key="1">
    <citation type="submission" date="2022-11" db="EMBL/GenBank/DDBJ databases">
        <title>The characterization of three novel Bacteroidetes species and genomic analysis of their roles in tidal elemental geochemical cycles.</title>
        <authorList>
            <person name="Ma K.-J."/>
        </authorList>
    </citation>
    <scope>NUCLEOTIDE SEQUENCE</scope>
    <source>
        <strain evidence="1">M415</strain>
    </source>
</reference>
<dbReference type="RefSeq" id="WP_266014175.1">
    <property type="nucleotide sequence ID" value="NZ_JAPFQP010000004.1"/>
</dbReference>
<dbReference type="Proteomes" id="UP001207116">
    <property type="component" value="Unassembled WGS sequence"/>
</dbReference>
<dbReference type="EMBL" id="JAPFQP010000004">
    <property type="protein sequence ID" value="MCX2720287.1"/>
    <property type="molecule type" value="Genomic_DNA"/>
</dbReference>
<dbReference type="GO" id="GO:0030638">
    <property type="term" value="P:polyketide metabolic process"/>
    <property type="evidence" value="ECO:0007669"/>
    <property type="project" value="InterPro"/>
</dbReference>
<sequence>MKAWPFIIIFLILAPLACKSDQQKNVGEREAQLSRQVSIWIDSCWNQRSFNALQGLTSSESTRYMNGVKVAIGPAELEAHLRLFFTAFPDLVITAGDVHYKDNLAFIQWNAQGTNTGVFGEIRPTGKRININGLSHLNFSKEGKIIQEIVYYNELELLQQMGYSLIPPNLE</sequence>
<dbReference type="Gene3D" id="3.10.450.50">
    <property type="match status" value="1"/>
</dbReference>
<dbReference type="PANTHER" id="PTHR38436:SF1">
    <property type="entry name" value="ESTER CYCLASE"/>
    <property type="match status" value="1"/>
</dbReference>
<accession>A0AAE3SQ94</accession>
<dbReference type="InterPro" id="IPR009959">
    <property type="entry name" value="Cyclase_SnoaL-like"/>
</dbReference>
<evidence type="ECO:0000313" key="1">
    <source>
        <dbReference type="EMBL" id="MCX2720287.1"/>
    </source>
</evidence>
<dbReference type="Pfam" id="PF07366">
    <property type="entry name" value="SnoaL"/>
    <property type="match status" value="1"/>
</dbReference>
<dbReference type="InterPro" id="IPR032710">
    <property type="entry name" value="NTF2-like_dom_sf"/>
</dbReference>
<protein>
    <submittedName>
        <fullName evidence="1">Ester cyclase</fullName>
    </submittedName>
</protein>
<dbReference type="SUPFAM" id="SSF54427">
    <property type="entry name" value="NTF2-like"/>
    <property type="match status" value="1"/>
</dbReference>
<name>A0AAE3SQ94_9FLAO</name>
<dbReference type="PANTHER" id="PTHR38436">
    <property type="entry name" value="POLYKETIDE CYCLASE SNOAL-LIKE DOMAIN"/>
    <property type="match status" value="1"/>
</dbReference>